<protein>
    <submittedName>
        <fullName evidence="2">Uncharacterized protein</fullName>
    </submittedName>
</protein>
<name>A0A0L0NRE9_CANAR</name>
<dbReference type="AlphaFoldDB" id="A0A0L0NRE9"/>
<evidence type="ECO:0000313" key="2">
    <source>
        <dbReference type="EMBL" id="KND96716.1"/>
    </source>
</evidence>
<feature type="region of interest" description="Disordered" evidence="1">
    <location>
        <begin position="1"/>
        <end position="59"/>
    </location>
</feature>
<gene>
    <name evidence="2" type="ORF">QG37_06828</name>
</gene>
<dbReference type="EMBL" id="LGST01000050">
    <property type="protein sequence ID" value="KND96716.1"/>
    <property type="molecule type" value="Genomic_DNA"/>
</dbReference>
<reference evidence="3" key="1">
    <citation type="journal article" date="2015" name="BMC Genomics">
        <title>Draft genome of a commonly misdiagnosed multidrug resistant pathogen Candida auris.</title>
        <authorList>
            <person name="Chatterjee S."/>
            <person name="Alampalli S.V."/>
            <person name="Nageshan R.K."/>
            <person name="Chettiar S.T."/>
            <person name="Joshi S."/>
            <person name="Tatu U.S."/>
        </authorList>
    </citation>
    <scope>NUCLEOTIDE SEQUENCE [LARGE SCALE GENOMIC DNA]</scope>
    <source>
        <strain evidence="3">6684</strain>
    </source>
</reference>
<comment type="caution">
    <text evidence="2">The sequence shown here is derived from an EMBL/GenBank/DDBJ whole genome shotgun (WGS) entry which is preliminary data.</text>
</comment>
<proteinExistence type="predicted"/>
<evidence type="ECO:0000256" key="1">
    <source>
        <dbReference type="SAM" id="MobiDB-lite"/>
    </source>
</evidence>
<sequence>MEEEDVEETHKWHSTRMGEALGRNGWRAHGGNKERRGGMVGGAICGGDEPGDKRWKTDG</sequence>
<organism evidence="2 3">
    <name type="scientific">Candidozyma auris</name>
    <name type="common">Yeast</name>
    <name type="synonym">Candida auris</name>
    <dbReference type="NCBI Taxonomy" id="498019"/>
    <lineage>
        <taxon>Eukaryota</taxon>
        <taxon>Fungi</taxon>
        <taxon>Dikarya</taxon>
        <taxon>Ascomycota</taxon>
        <taxon>Saccharomycotina</taxon>
        <taxon>Pichiomycetes</taxon>
        <taxon>Metschnikowiaceae</taxon>
        <taxon>Candidozyma</taxon>
    </lineage>
</organism>
<dbReference type="VEuPathDB" id="FungiDB:QG37_06828"/>
<accession>A0A0L0NRE9</accession>
<feature type="compositionally biased region" description="Basic and acidic residues" evidence="1">
    <location>
        <begin position="50"/>
        <end position="59"/>
    </location>
</feature>
<dbReference type="Proteomes" id="UP000037122">
    <property type="component" value="Unassembled WGS sequence"/>
</dbReference>
<evidence type="ECO:0000313" key="3">
    <source>
        <dbReference type="Proteomes" id="UP000037122"/>
    </source>
</evidence>